<keyword evidence="3" id="KW-0833">Ubl conjugation pathway</keyword>
<feature type="compositionally biased region" description="Low complexity" evidence="5">
    <location>
        <begin position="1052"/>
        <end position="1061"/>
    </location>
</feature>
<feature type="compositionally biased region" description="Polar residues" evidence="5">
    <location>
        <begin position="468"/>
        <end position="485"/>
    </location>
</feature>
<feature type="region of interest" description="Disordered" evidence="5">
    <location>
        <begin position="998"/>
        <end position="1191"/>
    </location>
</feature>
<proteinExistence type="predicted"/>
<evidence type="ECO:0000256" key="1">
    <source>
        <dbReference type="ARBA" id="ARBA00000900"/>
    </source>
</evidence>
<dbReference type="Gramene" id="GBG74176">
    <property type="protein sequence ID" value="GBG74176"/>
    <property type="gene ID" value="CBR_g17890"/>
</dbReference>
<name>A0A388KVU0_CHABU</name>
<dbReference type="SMART" id="SM00185">
    <property type="entry name" value="ARM"/>
    <property type="match status" value="2"/>
</dbReference>
<dbReference type="InterPro" id="IPR016024">
    <property type="entry name" value="ARM-type_fold"/>
</dbReference>
<feature type="repeat" description="ARM" evidence="4">
    <location>
        <begin position="1613"/>
        <end position="1657"/>
    </location>
</feature>
<dbReference type="EC" id="2.3.2.27" evidence="2"/>
<evidence type="ECO:0000256" key="3">
    <source>
        <dbReference type="ARBA" id="ARBA00022786"/>
    </source>
</evidence>
<feature type="compositionally biased region" description="Basic and acidic residues" evidence="5">
    <location>
        <begin position="1031"/>
        <end position="1040"/>
    </location>
</feature>
<dbReference type="EMBL" id="BFEA01000198">
    <property type="protein sequence ID" value="GBG74176.1"/>
    <property type="molecule type" value="Genomic_DNA"/>
</dbReference>
<sequence>MEEERILEMVRACYEDGIMPTDIDPGVTEVNGREVKFTLNTSVDEVKVKWLKARTVTIIFQEGARFLPRKVKEDAIRAYEDGWISDEFFGQDFKRGRIKVESPNVVSYIPRTQEITNWMLTKRSDFIELARVIYRTEFKPWITRAELKDWRKLVDQDTFWVVAVGVPLDEMVFLHVHVENAIGKILKRHLPEADDSDPKLVNLRFDIDPSKRDCMKDKIWIQTHQGDLLEVRLADADTEWCGRCRNFFHTEDTCRRPSRRTRGGSSDNHRPAFNSRAGGVRQSYQGTLHAPGGGLQQQPQAMAASSAAPAGSSAPAGVNVRSNPTFSPGGIALQQAVGNLQTSQAGASNPSMTNPGWVSFLQGLPPHPFSLQQAMGQQMGAQLGASSSFTNLHAFAHWSQGWTGAIPGQQPANMGMVTQYAPPPHSGGGLGNVPSGNRSRGESPGKQRRISERGGIEIRVDEVHAEASGSSNEASLNSGTPSSMAVSGGRAIRRRAVCKMRMNLPLGDGKIHRHNVFHLRMVGLREASTAIERISGLRPLLRAAADEAKLLVKPCKGVGKRLGEVFDLLVEMKKILDSRRQGVCPPDVACLHEIGEALESCHEVLCKLQTGSKLLMSEHAPQIVEQLKGAMDKLQASVQQINLPLLNMPSNIWDKVQNISRAKKITPSLEKQEVTAWKEMQAIRTSFKKGHRISVSERTRAEQLLRTLGLTSEEARAAESRALQLEKVRVCAQLNDISYCIKLLRTFDETKGSHWGDVPGDDVRIGSFERERSSELKSPGIGSFERERSSELKLWKIRLLRRSIHLTPETESKQNIDFLLNMLGLEEARDLAQEGRHAQAQVKVVDFLIELLRCTEVPVEQLRESLPQQFVCPLSQERMVEPVIIASHEVYERAFIYEWLHKRVKKVCPKTKNRLGDSQLLPNFTLRAEIRLWSLQNGYDVPCKLQGDSLGKLINNWVTWFIDNGEDVHKLAVLCREARVSNLRGRSRLPVLETPAHENACDFTPEPGSNSLRDVGGSPSHAHRGISVTTRDGECYKEEVDGSVDGEDDHSGSSTSGSLSGEVPPLLEDGQHNASRRRSLEKQPSGKSRHHSRSWSGDLWAGSPSAAVPPLNEPRSHLSPGRSKPTSIVTIPADTTPLYNPARLLSGGPGRGSSERLLYRGPKEGDSESSMTPSSTTPSSPHVTVETQHLPSSEILRRMRWSAPLNRYVDSPLSENSADSPAFAREEVLSPESGDLSCEKQEDSPVVQTLNGGVQYRGFSSARAQGQISHAIGSLEHIQGDQGAKLRYTEDRRHIVNGLGKLAVAEQRASGMHGSSHREREQVTCSGESRVDLAVRIPCLDSHIKGYDREKGLEHAETDATVNAIGWVGDDASDALKVSKEERSEPAINRACSVRSHDRRLTTSLSWKSQDHSDIDQACLVTVHSPETNSSGDVFVSASHPCTSASQAPNGDSLFLEGGQERVPSEAKIIYLVRKAHPSGAEVLDEELQAINTLRRLAKNVPECRVLICELGGVEMMEAIFQKVHRMQETSSVSHGMDRRWVKVLEDAVATALNVSIEAELKIRIARSEILAHLVRILEEAPTEEVREITAETFRSLSRDELHRIRDLIRERGGIPALISALQQENRTECLGSAVLKTLSALSVDPENRMQMLSAGIIPIALKIAQQPGSPMAYPAVSVIHNLMSIPAARLKVVEMRGVSVLFGVIQRNEEQPLVENALAILFCIACASEWLQSEVAKMSGLVDTLKQVISDPNSTPRAKIKATHLLKIPMLRQRSNGAELARLHAMNEGVMHER</sequence>
<feature type="region of interest" description="Disordered" evidence="5">
    <location>
        <begin position="253"/>
        <end position="330"/>
    </location>
</feature>
<dbReference type="Pfam" id="PF25598">
    <property type="entry name" value="ARM_PUB"/>
    <property type="match status" value="1"/>
</dbReference>
<accession>A0A388KVU0</accession>
<reference evidence="7 8" key="1">
    <citation type="journal article" date="2018" name="Cell">
        <title>The Chara Genome: Secondary Complexity and Implications for Plant Terrestrialization.</title>
        <authorList>
            <person name="Nishiyama T."/>
            <person name="Sakayama H."/>
            <person name="Vries J.D."/>
            <person name="Buschmann H."/>
            <person name="Saint-Marcoux D."/>
            <person name="Ullrich K.K."/>
            <person name="Haas F.B."/>
            <person name="Vanderstraeten L."/>
            <person name="Becker D."/>
            <person name="Lang D."/>
            <person name="Vosolsobe S."/>
            <person name="Rombauts S."/>
            <person name="Wilhelmsson P.K.I."/>
            <person name="Janitza P."/>
            <person name="Kern R."/>
            <person name="Heyl A."/>
            <person name="Rumpler F."/>
            <person name="Villalobos L.I.A.C."/>
            <person name="Clay J.M."/>
            <person name="Skokan R."/>
            <person name="Toyoda A."/>
            <person name="Suzuki Y."/>
            <person name="Kagoshima H."/>
            <person name="Schijlen E."/>
            <person name="Tajeshwar N."/>
            <person name="Catarino B."/>
            <person name="Hetherington A.J."/>
            <person name="Saltykova A."/>
            <person name="Bonnot C."/>
            <person name="Breuninger H."/>
            <person name="Symeonidi A."/>
            <person name="Radhakrishnan G.V."/>
            <person name="Van Nieuwerburgh F."/>
            <person name="Deforce D."/>
            <person name="Chang C."/>
            <person name="Karol K.G."/>
            <person name="Hedrich R."/>
            <person name="Ulvskov P."/>
            <person name="Glockner G."/>
            <person name="Delwiche C.F."/>
            <person name="Petrasek J."/>
            <person name="Van de Peer Y."/>
            <person name="Friml J."/>
            <person name="Beilby M."/>
            <person name="Dolan L."/>
            <person name="Kohara Y."/>
            <person name="Sugano S."/>
            <person name="Fujiyama A."/>
            <person name="Delaux P.-M."/>
            <person name="Quint M."/>
            <person name="TheiBen G."/>
            <person name="Hagemann M."/>
            <person name="Harholt J."/>
            <person name="Dunand C."/>
            <person name="Zachgo S."/>
            <person name="Langdale J."/>
            <person name="Maumus F."/>
            <person name="Straeten D.V.D."/>
            <person name="Gould S.B."/>
            <person name="Rensing S.A."/>
        </authorList>
    </citation>
    <scope>NUCLEOTIDE SEQUENCE [LARGE SCALE GENOMIC DNA]</scope>
    <source>
        <strain evidence="7 8">S276</strain>
    </source>
</reference>
<evidence type="ECO:0000259" key="6">
    <source>
        <dbReference type="PROSITE" id="PS51698"/>
    </source>
</evidence>
<feature type="region of interest" description="Disordered" evidence="5">
    <location>
        <begin position="416"/>
        <end position="488"/>
    </location>
</feature>
<feature type="domain" description="U-box" evidence="6">
    <location>
        <begin position="865"/>
        <end position="940"/>
    </location>
</feature>
<evidence type="ECO:0000256" key="2">
    <source>
        <dbReference type="ARBA" id="ARBA00012483"/>
    </source>
</evidence>
<feature type="compositionally biased region" description="Basic and acidic residues" evidence="5">
    <location>
        <begin position="1153"/>
        <end position="1166"/>
    </location>
</feature>
<feature type="compositionally biased region" description="Low complexity" evidence="5">
    <location>
        <begin position="1168"/>
        <end position="1181"/>
    </location>
</feature>
<dbReference type="InterPro" id="IPR003613">
    <property type="entry name" value="Ubox_domain"/>
</dbReference>
<dbReference type="Proteomes" id="UP000265515">
    <property type="component" value="Unassembled WGS sequence"/>
</dbReference>
<dbReference type="PANTHER" id="PTHR23315:SF7">
    <property type="entry name" value="U-BOX DOMAIN-CONTAINING PROTEIN 4"/>
    <property type="match status" value="1"/>
</dbReference>
<dbReference type="Gene3D" id="3.30.40.10">
    <property type="entry name" value="Zinc/RING finger domain, C3HC4 (zinc finger)"/>
    <property type="match status" value="1"/>
</dbReference>
<comment type="caution">
    <text evidence="7">The sequence shown here is derived from an EMBL/GenBank/DDBJ whole genome shotgun (WGS) entry which is preliminary data.</text>
</comment>
<comment type="catalytic activity">
    <reaction evidence="1">
        <text>S-ubiquitinyl-[E2 ubiquitin-conjugating enzyme]-L-cysteine + [acceptor protein]-L-lysine = [E2 ubiquitin-conjugating enzyme]-L-cysteine + N(6)-ubiquitinyl-[acceptor protein]-L-lysine.</text>
        <dbReference type="EC" id="2.3.2.27"/>
    </reaction>
</comment>
<gene>
    <name evidence="7" type="ORF">CBR_g17890</name>
</gene>
<dbReference type="PANTHER" id="PTHR23315">
    <property type="entry name" value="U BOX DOMAIN-CONTAINING"/>
    <property type="match status" value="1"/>
</dbReference>
<dbReference type="InterPro" id="IPR000225">
    <property type="entry name" value="Armadillo"/>
</dbReference>
<dbReference type="GO" id="GO:0061630">
    <property type="term" value="F:ubiquitin protein ligase activity"/>
    <property type="evidence" value="ECO:0007669"/>
    <property type="project" value="UniProtKB-EC"/>
</dbReference>
<evidence type="ECO:0000313" key="7">
    <source>
        <dbReference type="EMBL" id="GBG74176.1"/>
    </source>
</evidence>
<dbReference type="PROSITE" id="PS50176">
    <property type="entry name" value="ARM_REPEAT"/>
    <property type="match status" value="1"/>
</dbReference>
<dbReference type="Pfam" id="PF04564">
    <property type="entry name" value="U-box"/>
    <property type="match status" value="1"/>
</dbReference>
<dbReference type="Gene3D" id="1.25.10.10">
    <property type="entry name" value="Leucine-rich Repeat Variant"/>
    <property type="match status" value="1"/>
</dbReference>
<feature type="region of interest" description="Disordered" evidence="5">
    <location>
        <begin position="1212"/>
        <end position="1244"/>
    </location>
</feature>
<organism evidence="7 8">
    <name type="scientific">Chara braunii</name>
    <name type="common">Braun's stonewort</name>
    <dbReference type="NCBI Taxonomy" id="69332"/>
    <lineage>
        <taxon>Eukaryota</taxon>
        <taxon>Viridiplantae</taxon>
        <taxon>Streptophyta</taxon>
        <taxon>Charophyceae</taxon>
        <taxon>Charales</taxon>
        <taxon>Characeae</taxon>
        <taxon>Chara</taxon>
    </lineage>
</organism>
<dbReference type="SMART" id="SM00504">
    <property type="entry name" value="Ubox"/>
    <property type="match status" value="1"/>
</dbReference>
<dbReference type="PROSITE" id="PS51698">
    <property type="entry name" value="U_BOX"/>
    <property type="match status" value="1"/>
</dbReference>
<dbReference type="UniPathway" id="UPA00143"/>
<dbReference type="STRING" id="69332.A0A388KVU0"/>
<evidence type="ECO:0000313" key="8">
    <source>
        <dbReference type="Proteomes" id="UP000265515"/>
    </source>
</evidence>
<dbReference type="InterPro" id="IPR058678">
    <property type="entry name" value="ARM_PUB"/>
</dbReference>
<evidence type="ECO:0000256" key="4">
    <source>
        <dbReference type="PROSITE-ProRule" id="PRU00259"/>
    </source>
</evidence>
<feature type="compositionally biased region" description="Low complexity" evidence="5">
    <location>
        <begin position="296"/>
        <end position="316"/>
    </location>
</feature>
<dbReference type="InterPro" id="IPR013083">
    <property type="entry name" value="Znf_RING/FYVE/PHD"/>
</dbReference>
<keyword evidence="8" id="KW-1185">Reference proteome</keyword>
<dbReference type="InterPro" id="IPR011989">
    <property type="entry name" value="ARM-like"/>
</dbReference>
<dbReference type="SUPFAM" id="SSF48371">
    <property type="entry name" value="ARM repeat"/>
    <property type="match status" value="1"/>
</dbReference>
<dbReference type="GO" id="GO:0016567">
    <property type="term" value="P:protein ubiquitination"/>
    <property type="evidence" value="ECO:0007669"/>
    <property type="project" value="UniProtKB-UniPathway"/>
</dbReference>
<feature type="compositionally biased region" description="Basic and acidic residues" evidence="5">
    <location>
        <begin position="439"/>
        <end position="465"/>
    </location>
</feature>
<evidence type="ECO:0000256" key="5">
    <source>
        <dbReference type="SAM" id="MobiDB-lite"/>
    </source>
</evidence>
<dbReference type="SUPFAM" id="SSF57850">
    <property type="entry name" value="RING/U-box"/>
    <property type="match status" value="1"/>
</dbReference>
<protein>
    <recommendedName>
        <fullName evidence="2">RING-type E3 ubiquitin transferase</fullName>
        <ecNumber evidence="2">2.3.2.27</ecNumber>
    </recommendedName>
</protein>